<keyword evidence="4 10" id="KW-0547">Nucleotide-binding</keyword>
<dbReference type="PANTHER" id="PTHR24056:SF546">
    <property type="entry name" value="CYCLIN-DEPENDENT KINASE 12"/>
    <property type="match status" value="1"/>
</dbReference>
<evidence type="ECO:0000256" key="6">
    <source>
        <dbReference type="ARBA" id="ARBA00022840"/>
    </source>
</evidence>
<evidence type="ECO:0000259" key="12">
    <source>
        <dbReference type="PROSITE" id="PS50011"/>
    </source>
</evidence>
<dbReference type="SUPFAM" id="SSF56112">
    <property type="entry name" value="Protein kinase-like (PK-like)"/>
    <property type="match status" value="1"/>
</dbReference>
<comment type="catalytic activity">
    <reaction evidence="8">
        <text>L-seryl-[protein] + ATP = O-phospho-L-seryl-[protein] + ADP + H(+)</text>
        <dbReference type="Rhea" id="RHEA:17989"/>
        <dbReference type="Rhea" id="RHEA-COMP:9863"/>
        <dbReference type="Rhea" id="RHEA-COMP:11604"/>
        <dbReference type="ChEBI" id="CHEBI:15378"/>
        <dbReference type="ChEBI" id="CHEBI:29999"/>
        <dbReference type="ChEBI" id="CHEBI:30616"/>
        <dbReference type="ChEBI" id="CHEBI:83421"/>
        <dbReference type="ChEBI" id="CHEBI:456216"/>
        <dbReference type="EC" id="2.7.11.22"/>
    </reaction>
</comment>
<evidence type="ECO:0000256" key="5">
    <source>
        <dbReference type="ARBA" id="ARBA00022777"/>
    </source>
</evidence>
<dbReference type="GO" id="GO:0008024">
    <property type="term" value="C:cyclin/CDK positive transcription elongation factor complex"/>
    <property type="evidence" value="ECO:0007669"/>
    <property type="project" value="TreeGrafter"/>
</dbReference>
<accession>A0AA38HJL7</accession>
<evidence type="ECO:0000313" key="14">
    <source>
        <dbReference type="Proteomes" id="UP001168821"/>
    </source>
</evidence>
<dbReference type="FunFam" id="3.30.200.20:FF:000124">
    <property type="entry name" value="Cyclin-dependent kinase 4"/>
    <property type="match status" value="1"/>
</dbReference>
<evidence type="ECO:0000256" key="11">
    <source>
        <dbReference type="SAM" id="MobiDB-lite"/>
    </source>
</evidence>
<feature type="compositionally biased region" description="Basic and acidic residues" evidence="11">
    <location>
        <begin position="255"/>
        <end position="280"/>
    </location>
</feature>
<dbReference type="EMBL" id="JALNTZ010000324">
    <property type="protein sequence ID" value="KAJ3636260.1"/>
    <property type="molecule type" value="Genomic_DNA"/>
</dbReference>
<dbReference type="Gene3D" id="1.10.510.10">
    <property type="entry name" value="Transferase(Phosphotransferase) domain 1"/>
    <property type="match status" value="1"/>
</dbReference>
<keyword evidence="6 10" id="KW-0067">ATP-binding</keyword>
<organism evidence="13 14">
    <name type="scientific">Zophobas morio</name>
    <dbReference type="NCBI Taxonomy" id="2755281"/>
    <lineage>
        <taxon>Eukaryota</taxon>
        <taxon>Metazoa</taxon>
        <taxon>Ecdysozoa</taxon>
        <taxon>Arthropoda</taxon>
        <taxon>Hexapoda</taxon>
        <taxon>Insecta</taxon>
        <taxon>Pterygota</taxon>
        <taxon>Neoptera</taxon>
        <taxon>Endopterygota</taxon>
        <taxon>Coleoptera</taxon>
        <taxon>Polyphaga</taxon>
        <taxon>Cucujiformia</taxon>
        <taxon>Tenebrionidae</taxon>
        <taxon>Zophobas</taxon>
    </lineage>
</organism>
<keyword evidence="5" id="KW-0418">Kinase</keyword>
<dbReference type="GO" id="GO:0032968">
    <property type="term" value="P:positive regulation of transcription elongation by RNA polymerase II"/>
    <property type="evidence" value="ECO:0007669"/>
    <property type="project" value="TreeGrafter"/>
</dbReference>
<dbReference type="InterPro" id="IPR050108">
    <property type="entry name" value="CDK"/>
</dbReference>
<dbReference type="InterPro" id="IPR011009">
    <property type="entry name" value="Kinase-like_dom_sf"/>
</dbReference>
<dbReference type="FunFam" id="1.10.510.10:FF:000415">
    <property type="entry name" value="CMGC/CDK/CRK7 protein kinase, variant"/>
    <property type="match status" value="1"/>
</dbReference>
<dbReference type="Gene3D" id="3.30.200.20">
    <property type="entry name" value="Phosphorylase Kinase, domain 1"/>
    <property type="match status" value="1"/>
</dbReference>
<evidence type="ECO:0000256" key="7">
    <source>
        <dbReference type="ARBA" id="ARBA00047811"/>
    </source>
</evidence>
<dbReference type="CDD" id="cd07840">
    <property type="entry name" value="STKc_CDK9_like"/>
    <property type="match status" value="1"/>
</dbReference>
<dbReference type="InterPro" id="IPR000719">
    <property type="entry name" value="Prot_kinase_dom"/>
</dbReference>
<feature type="compositionally biased region" description="Polar residues" evidence="11">
    <location>
        <begin position="281"/>
        <end position="298"/>
    </location>
</feature>
<feature type="region of interest" description="Disordered" evidence="11">
    <location>
        <begin position="192"/>
        <end position="211"/>
    </location>
</feature>
<evidence type="ECO:0000256" key="9">
    <source>
        <dbReference type="ARBA" id="ARBA00049280"/>
    </source>
</evidence>
<dbReference type="GO" id="GO:0030332">
    <property type="term" value="F:cyclin binding"/>
    <property type="evidence" value="ECO:0007669"/>
    <property type="project" value="TreeGrafter"/>
</dbReference>
<dbReference type="GO" id="GO:0004693">
    <property type="term" value="F:cyclin-dependent protein serine/threonine kinase activity"/>
    <property type="evidence" value="ECO:0007669"/>
    <property type="project" value="UniProtKB-EC"/>
</dbReference>
<feature type="binding site" evidence="10">
    <location>
        <position position="424"/>
    </location>
    <ligand>
        <name>ATP</name>
        <dbReference type="ChEBI" id="CHEBI:30616"/>
    </ligand>
</feature>
<dbReference type="AlphaFoldDB" id="A0AA38HJL7"/>
<keyword evidence="2" id="KW-0723">Serine/threonine-protein kinase</keyword>
<dbReference type="InterPro" id="IPR017441">
    <property type="entry name" value="Protein_kinase_ATP_BS"/>
</dbReference>
<evidence type="ECO:0000256" key="2">
    <source>
        <dbReference type="ARBA" id="ARBA00022527"/>
    </source>
</evidence>
<dbReference type="Pfam" id="PF00069">
    <property type="entry name" value="Pkinase"/>
    <property type="match status" value="1"/>
</dbReference>
<keyword evidence="3" id="KW-0808">Transferase</keyword>
<evidence type="ECO:0000256" key="4">
    <source>
        <dbReference type="ARBA" id="ARBA00022741"/>
    </source>
</evidence>
<evidence type="ECO:0000256" key="1">
    <source>
        <dbReference type="ARBA" id="ARBA00006485"/>
    </source>
</evidence>
<evidence type="ECO:0000313" key="13">
    <source>
        <dbReference type="EMBL" id="KAJ3636260.1"/>
    </source>
</evidence>
<dbReference type="Proteomes" id="UP001168821">
    <property type="component" value="Unassembled WGS sequence"/>
</dbReference>
<keyword evidence="14" id="KW-1185">Reference proteome</keyword>
<name>A0AA38HJL7_9CUCU</name>
<comment type="similarity">
    <text evidence="1">Belongs to the protein kinase superfamily. CMGC Ser/Thr protein kinase family. CDC2/CDKX subfamily.</text>
</comment>
<dbReference type="GO" id="GO:0005524">
    <property type="term" value="F:ATP binding"/>
    <property type="evidence" value="ECO:0007669"/>
    <property type="project" value="UniProtKB-UniRule"/>
</dbReference>
<feature type="compositionally biased region" description="Polar residues" evidence="11">
    <location>
        <begin position="195"/>
        <end position="207"/>
    </location>
</feature>
<protein>
    <recommendedName>
        <fullName evidence="12">Protein kinase domain-containing protein</fullName>
    </recommendedName>
</protein>
<comment type="catalytic activity">
    <reaction evidence="9">
        <text>[DNA-directed RNA polymerase] + ATP = phospho-[DNA-directed RNA polymerase] + ADP + H(+)</text>
        <dbReference type="Rhea" id="RHEA:10216"/>
        <dbReference type="Rhea" id="RHEA-COMP:11321"/>
        <dbReference type="Rhea" id="RHEA-COMP:11322"/>
        <dbReference type="ChEBI" id="CHEBI:15378"/>
        <dbReference type="ChEBI" id="CHEBI:30616"/>
        <dbReference type="ChEBI" id="CHEBI:43176"/>
        <dbReference type="ChEBI" id="CHEBI:68546"/>
        <dbReference type="ChEBI" id="CHEBI:456216"/>
        <dbReference type="EC" id="2.7.11.23"/>
    </reaction>
</comment>
<comment type="caution">
    <text evidence="13">The sequence shown here is derived from an EMBL/GenBank/DDBJ whole genome shotgun (WGS) entry which is preliminary data.</text>
</comment>
<feature type="region of interest" description="Disordered" evidence="11">
    <location>
        <begin position="226"/>
        <end position="302"/>
    </location>
</feature>
<dbReference type="PROSITE" id="PS00107">
    <property type="entry name" value="PROTEIN_KINASE_ATP"/>
    <property type="match status" value="1"/>
</dbReference>
<evidence type="ECO:0000256" key="8">
    <source>
        <dbReference type="ARBA" id="ARBA00048367"/>
    </source>
</evidence>
<evidence type="ECO:0000256" key="3">
    <source>
        <dbReference type="ARBA" id="ARBA00022679"/>
    </source>
</evidence>
<reference evidence="13" key="1">
    <citation type="journal article" date="2023" name="G3 (Bethesda)">
        <title>Whole genome assemblies of Zophobas morio and Tenebrio molitor.</title>
        <authorList>
            <person name="Kaur S."/>
            <person name="Stinson S.A."/>
            <person name="diCenzo G.C."/>
        </authorList>
    </citation>
    <scope>NUCLEOTIDE SEQUENCE</scope>
    <source>
        <strain evidence="13">QUZm001</strain>
    </source>
</reference>
<sequence length="705" mass="81790">MPKKISSQALKYLSPVQLYNNEVYEEGHLSHTYSPFNLKDRFESRDSINRKVCNIDYYTAREPSEYYHRTSTISRREQERIVYRSYSIKKRKVDSSNYFTRSPRIINKKSTTSREASNSRSLYDCPSSFKPVYKEKISYKNRYGQKAIHDAFSGTNRRDRRTVEDLDRDFYNCKFNKVSNQRVTLDYTSKKNKDNLYNNNTKISFSERQSEKGRYYEKNLKDVRPRTYVSSDLGPSHSRNYDNRKQKSFSSLKSRRNEKEKSRETDCCYKTERSKLDATRPTRQASSRISGYSKANSVNKRKDTLNINSKKKSPESGRTVAVDNRSACLQPSTVCDDGIMVVKRFYNENNKDSEEINQQKTFIAKNEVTLQENDSSYSILQKPVNLWRCRTIDQFNILSKVGEGSYGQVYKAEDKVAGVIVALKRIRQDRSQQGFPITALREIKILRGLSHLNIVCLKSIATGSKHDGSLNKREGVDFFLVFEYIENDLSGLLHSEEIKFNVPQIRSFMRQLLQGLEYCHSKNILHRDIKGSNILLSSKGVLKIADFGLARYWNQNSDHTHQVITLWYRPPELLLQSNQYGPGIDIWSAGCVLGEMLTAKPLFKGRNELHQLELISRVCGTPSEENWRGVASLPLYEQMLPIKHYKRQLIETFNQHCEPAAVKLLDRLLVLDPERRPSSTEALKDLFFKETSSKNDSVYVAYILV</sequence>
<proteinExistence type="inferred from homology"/>
<dbReference type="GO" id="GO:0008353">
    <property type="term" value="F:RNA polymerase II CTD heptapeptide repeat kinase activity"/>
    <property type="evidence" value="ECO:0007669"/>
    <property type="project" value="UniProtKB-EC"/>
</dbReference>
<dbReference type="PROSITE" id="PS00108">
    <property type="entry name" value="PROTEIN_KINASE_ST"/>
    <property type="match status" value="1"/>
</dbReference>
<gene>
    <name evidence="13" type="ORF">Zmor_011828</name>
</gene>
<dbReference type="InterPro" id="IPR008271">
    <property type="entry name" value="Ser/Thr_kinase_AS"/>
</dbReference>
<dbReference type="PROSITE" id="PS50011">
    <property type="entry name" value="PROTEIN_KINASE_DOM"/>
    <property type="match status" value="1"/>
</dbReference>
<dbReference type="SMART" id="SM00220">
    <property type="entry name" value="S_TKc"/>
    <property type="match status" value="1"/>
</dbReference>
<evidence type="ECO:0000256" key="10">
    <source>
        <dbReference type="PROSITE-ProRule" id="PRU10141"/>
    </source>
</evidence>
<dbReference type="PANTHER" id="PTHR24056">
    <property type="entry name" value="CELL DIVISION PROTEIN KINASE"/>
    <property type="match status" value="1"/>
</dbReference>
<feature type="domain" description="Protein kinase" evidence="12">
    <location>
        <begin position="395"/>
        <end position="688"/>
    </location>
</feature>
<comment type="catalytic activity">
    <reaction evidence="7">
        <text>L-threonyl-[protein] + ATP = O-phospho-L-threonyl-[protein] + ADP + H(+)</text>
        <dbReference type="Rhea" id="RHEA:46608"/>
        <dbReference type="Rhea" id="RHEA-COMP:11060"/>
        <dbReference type="Rhea" id="RHEA-COMP:11605"/>
        <dbReference type="ChEBI" id="CHEBI:15378"/>
        <dbReference type="ChEBI" id="CHEBI:30013"/>
        <dbReference type="ChEBI" id="CHEBI:30616"/>
        <dbReference type="ChEBI" id="CHEBI:61977"/>
        <dbReference type="ChEBI" id="CHEBI:456216"/>
        <dbReference type="EC" id="2.7.11.22"/>
    </reaction>
</comment>